<dbReference type="EMBL" id="BARW01042993">
    <property type="protein sequence ID" value="GAJ17208.1"/>
    <property type="molecule type" value="Genomic_DNA"/>
</dbReference>
<protein>
    <submittedName>
        <fullName evidence="1">Uncharacterized protein</fullName>
    </submittedName>
</protein>
<reference evidence="1" key="1">
    <citation type="journal article" date="2014" name="Front. Microbiol.">
        <title>High frequency of phylogenetically diverse reductive dehalogenase-homologous genes in deep subseafloor sedimentary metagenomes.</title>
        <authorList>
            <person name="Kawai M."/>
            <person name="Futagami T."/>
            <person name="Toyoda A."/>
            <person name="Takaki Y."/>
            <person name="Nishi S."/>
            <person name="Hori S."/>
            <person name="Arai W."/>
            <person name="Tsubouchi T."/>
            <person name="Morono Y."/>
            <person name="Uchiyama I."/>
            <person name="Ito T."/>
            <person name="Fujiyama A."/>
            <person name="Inagaki F."/>
            <person name="Takami H."/>
        </authorList>
    </citation>
    <scope>NUCLEOTIDE SEQUENCE</scope>
    <source>
        <strain evidence="1">Expedition CK06-06</strain>
    </source>
</reference>
<dbReference type="AlphaFoldDB" id="X1UIC5"/>
<proteinExistence type="predicted"/>
<evidence type="ECO:0000313" key="1">
    <source>
        <dbReference type="EMBL" id="GAJ17208.1"/>
    </source>
</evidence>
<name>X1UIC5_9ZZZZ</name>
<organism evidence="1">
    <name type="scientific">marine sediment metagenome</name>
    <dbReference type="NCBI Taxonomy" id="412755"/>
    <lineage>
        <taxon>unclassified sequences</taxon>
        <taxon>metagenomes</taxon>
        <taxon>ecological metagenomes</taxon>
    </lineage>
</organism>
<feature type="non-terminal residue" evidence="1">
    <location>
        <position position="46"/>
    </location>
</feature>
<accession>X1UIC5</accession>
<feature type="non-terminal residue" evidence="1">
    <location>
        <position position="1"/>
    </location>
</feature>
<comment type="caution">
    <text evidence="1">The sequence shown here is derived from an EMBL/GenBank/DDBJ whole genome shotgun (WGS) entry which is preliminary data.</text>
</comment>
<gene>
    <name evidence="1" type="ORF">S12H4_63320</name>
</gene>
<sequence>IGLGYLEGSSLVVEQIFLADYPGEAEYLDYIRERLKRGKVFVSYNG</sequence>